<dbReference type="EMBL" id="JAIFRO010000001">
    <property type="protein sequence ID" value="MBX4335254.1"/>
    <property type="molecule type" value="Genomic_DNA"/>
</dbReference>
<comment type="caution">
    <text evidence="8">The sequence shown here is derived from an EMBL/GenBank/DDBJ whole genome shotgun (WGS) entry which is preliminary data.</text>
</comment>
<feature type="transmembrane region" description="Helical" evidence="6">
    <location>
        <begin position="237"/>
        <end position="256"/>
    </location>
</feature>
<feature type="transmembrane region" description="Helical" evidence="6">
    <location>
        <begin position="62"/>
        <end position="80"/>
    </location>
</feature>
<feature type="domain" description="Major facilitator superfamily (MFS) profile" evidence="7">
    <location>
        <begin position="201"/>
        <end position="380"/>
    </location>
</feature>
<sequence>MGLLFVLSLSSFSDETAQVIFALHLAKSTAFISILLFAGLMGAICAGPIAPHLLHHLSSSRAVPVVLFCEALFIAAAAIANQFWVYIALSFALGCVGALFWSSILVAVPDFAQNDHQLDRINRIIQTVRNLGYFAGPLLGGVLYGLSNGQKGLFALSIMVLFATLITIFCLKNFKVHEPKTNTTSQTKKGLDLAGLLCKKNIVYALSPLIITIILTSALNVLSIVRIRTELNLSAETYGVISSMVSLGLVVGPLCFSSLFHRLGNAAGASLAAATIGLAIFCFSLTHLVWLMMLSFFILGSANGVQNALMASFMMKAIQKEHRNRQMPAYLFIIQTAVCIGFISAGFIHVHHIQHTLLIIGIATMITGILGFILNSAMQK</sequence>
<keyword evidence="2" id="KW-1003">Cell membrane</keyword>
<name>A0ABS7I3L9_9HYPH</name>
<evidence type="ECO:0000259" key="7">
    <source>
        <dbReference type="PROSITE" id="PS50850"/>
    </source>
</evidence>
<evidence type="ECO:0000313" key="9">
    <source>
        <dbReference type="Proteomes" id="UP000746918"/>
    </source>
</evidence>
<feature type="transmembrane region" description="Helical" evidence="6">
    <location>
        <begin position="128"/>
        <end position="146"/>
    </location>
</feature>
<dbReference type="PROSITE" id="PS50850">
    <property type="entry name" value="MFS"/>
    <property type="match status" value="1"/>
</dbReference>
<evidence type="ECO:0000256" key="1">
    <source>
        <dbReference type="ARBA" id="ARBA00004651"/>
    </source>
</evidence>
<feature type="transmembrane region" description="Helical" evidence="6">
    <location>
        <begin position="330"/>
        <end position="350"/>
    </location>
</feature>
<evidence type="ECO:0000256" key="2">
    <source>
        <dbReference type="ARBA" id="ARBA00022475"/>
    </source>
</evidence>
<dbReference type="InterPro" id="IPR011701">
    <property type="entry name" value="MFS"/>
</dbReference>
<feature type="transmembrane region" description="Helical" evidence="6">
    <location>
        <begin position="202"/>
        <end position="225"/>
    </location>
</feature>
<keyword evidence="9" id="KW-1185">Reference proteome</keyword>
<evidence type="ECO:0000256" key="6">
    <source>
        <dbReference type="SAM" id="Phobius"/>
    </source>
</evidence>
<feature type="transmembrane region" description="Helical" evidence="6">
    <location>
        <begin position="152"/>
        <end position="171"/>
    </location>
</feature>
<gene>
    <name evidence="8" type="ORF">K3248_01310</name>
</gene>
<comment type="subcellular location">
    <subcellularLocation>
        <location evidence="1">Cell membrane</location>
        <topology evidence="1">Multi-pass membrane protein</topology>
    </subcellularLocation>
</comment>
<keyword evidence="3 6" id="KW-0812">Transmembrane</keyword>
<evidence type="ECO:0000256" key="3">
    <source>
        <dbReference type="ARBA" id="ARBA00022692"/>
    </source>
</evidence>
<evidence type="ECO:0000256" key="4">
    <source>
        <dbReference type="ARBA" id="ARBA00022989"/>
    </source>
</evidence>
<reference evidence="8 9" key="1">
    <citation type="submission" date="2021-08" db="EMBL/GenBank/DDBJ databases">
        <title>Bartonella raoulti 094 sp. nov.</title>
        <authorList>
            <person name="Zgheib R."/>
            <person name="Hammoud A."/>
        </authorList>
    </citation>
    <scope>NUCLEOTIDE SEQUENCE [LARGE SCALE GENOMIC DNA]</scope>
    <source>
        <strain evidence="8 9">094</strain>
    </source>
</reference>
<accession>A0ABS7I3L9</accession>
<dbReference type="PANTHER" id="PTHR23513:SF6">
    <property type="entry name" value="MAJOR FACILITATOR SUPERFAMILY ASSOCIATED DOMAIN-CONTAINING PROTEIN"/>
    <property type="match status" value="1"/>
</dbReference>
<evidence type="ECO:0000313" key="8">
    <source>
        <dbReference type="EMBL" id="MBX4335254.1"/>
    </source>
</evidence>
<organism evidence="8 9">
    <name type="scientific">Bartonella raoultii</name>
    <dbReference type="NCBI Taxonomy" id="1457020"/>
    <lineage>
        <taxon>Bacteria</taxon>
        <taxon>Pseudomonadati</taxon>
        <taxon>Pseudomonadota</taxon>
        <taxon>Alphaproteobacteria</taxon>
        <taxon>Hyphomicrobiales</taxon>
        <taxon>Bartonellaceae</taxon>
        <taxon>Bartonella</taxon>
    </lineage>
</organism>
<keyword evidence="5 6" id="KW-0472">Membrane</keyword>
<evidence type="ECO:0000256" key="5">
    <source>
        <dbReference type="ARBA" id="ARBA00023136"/>
    </source>
</evidence>
<dbReference type="SUPFAM" id="SSF103473">
    <property type="entry name" value="MFS general substrate transporter"/>
    <property type="match status" value="1"/>
</dbReference>
<feature type="transmembrane region" description="Helical" evidence="6">
    <location>
        <begin position="356"/>
        <end position="374"/>
    </location>
</feature>
<feature type="transmembrane region" description="Helical" evidence="6">
    <location>
        <begin position="296"/>
        <end position="318"/>
    </location>
</feature>
<feature type="transmembrane region" description="Helical" evidence="6">
    <location>
        <begin position="29"/>
        <end position="50"/>
    </location>
</feature>
<dbReference type="PANTHER" id="PTHR23513">
    <property type="entry name" value="INTEGRAL MEMBRANE EFFLUX PROTEIN-RELATED"/>
    <property type="match status" value="1"/>
</dbReference>
<dbReference type="Gene3D" id="1.20.1250.20">
    <property type="entry name" value="MFS general substrate transporter like domains"/>
    <property type="match status" value="2"/>
</dbReference>
<feature type="transmembrane region" description="Helical" evidence="6">
    <location>
        <begin position="86"/>
        <end position="108"/>
    </location>
</feature>
<proteinExistence type="predicted"/>
<dbReference type="InterPro" id="IPR020846">
    <property type="entry name" value="MFS_dom"/>
</dbReference>
<protein>
    <submittedName>
        <fullName evidence="8">MFS transporter</fullName>
    </submittedName>
</protein>
<feature type="transmembrane region" description="Helical" evidence="6">
    <location>
        <begin position="268"/>
        <end position="290"/>
    </location>
</feature>
<dbReference type="InterPro" id="IPR036259">
    <property type="entry name" value="MFS_trans_sf"/>
</dbReference>
<dbReference type="Proteomes" id="UP000746918">
    <property type="component" value="Unassembled WGS sequence"/>
</dbReference>
<dbReference type="Pfam" id="PF07690">
    <property type="entry name" value="MFS_1"/>
    <property type="match status" value="1"/>
</dbReference>
<dbReference type="RefSeq" id="WP_220716588.1">
    <property type="nucleotide sequence ID" value="NZ_JAIFRO010000001.1"/>
</dbReference>
<keyword evidence="4 6" id="KW-1133">Transmembrane helix</keyword>